<evidence type="ECO:0000256" key="1">
    <source>
        <dbReference type="SAM" id="MobiDB-lite"/>
    </source>
</evidence>
<evidence type="ECO:0000313" key="2">
    <source>
        <dbReference type="EMBL" id="KYF83235.1"/>
    </source>
</evidence>
<name>A0A150STP6_SORCE</name>
<dbReference type="EMBL" id="JEMC01003163">
    <property type="protein sequence ID" value="KYF83235.1"/>
    <property type="molecule type" value="Genomic_DNA"/>
</dbReference>
<accession>A0A150STP6</accession>
<reference evidence="2 3" key="1">
    <citation type="submission" date="2014-02" db="EMBL/GenBank/DDBJ databases">
        <title>The small core and large imbalanced accessory genome model reveals a collaborative survival strategy of Sorangium cellulosum strains in nature.</title>
        <authorList>
            <person name="Han K."/>
            <person name="Peng R."/>
            <person name="Blom J."/>
            <person name="Li Y.-Z."/>
        </authorList>
    </citation>
    <scope>NUCLEOTIDE SEQUENCE [LARGE SCALE GENOMIC DNA]</scope>
    <source>
        <strain evidence="2 3">So0149</strain>
    </source>
</reference>
<gene>
    <name evidence="2" type="ORF">BE18_46000</name>
</gene>
<evidence type="ECO:0000313" key="3">
    <source>
        <dbReference type="Proteomes" id="UP000075515"/>
    </source>
</evidence>
<dbReference type="Proteomes" id="UP000075515">
    <property type="component" value="Unassembled WGS sequence"/>
</dbReference>
<dbReference type="SUPFAM" id="SSF48695">
    <property type="entry name" value="Multiheme cytochromes"/>
    <property type="match status" value="1"/>
</dbReference>
<protein>
    <recommendedName>
        <fullName evidence="4">Cytochrome c domain-containing protein</fullName>
    </recommendedName>
</protein>
<dbReference type="AlphaFoldDB" id="A0A150STP6"/>
<organism evidence="2 3">
    <name type="scientific">Sorangium cellulosum</name>
    <name type="common">Polyangium cellulosum</name>
    <dbReference type="NCBI Taxonomy" id="56"/>
    <lineage>
        <taxon>Bacteria</taxon>
        <taxon>Pseudomonadati</taxon>
        <taxon>Myxococcota</taxon>
        <taxon>Polyangia</taxon>
        <taxon>Polyangiales</taxon>
        <taxon>Polyangiaceae</taxon>
        <taxon>Sorangium</taxon>
    </lineage>
</organism>
<comment type="caution">
    <text evidence="2">The sequence shown here is derived from an EMBL/GenBank/DDBJ whole genome shotgun (WGS) entry which is preliminary data.</text>
</comment>
<evidence type="ECO:0008006" key="4">
    <source>
        <dbReference type="Google" id="ProtNLM"/>
    </source>
</evidence>
<feature type="region of interest" description="Disordered" evidence="1">
    <location>
        <begin position="1"/>
        <end position="32"/>
    </location>
</feature>
<proteinExistence type="predicted"/>
<sequence length="186" mass="20422">MNTLGPAMRDAQTGAALPHRSPPPGRRRSRDNTAVKRISMVACLFVAACGGGEDGEPEPTAWKDMSFEERNEYMTDVVLPRMTEVFAEYDAKYATMTCTTCHGAGASAGTYAMPNPQIPAIPATEEGFLEWVSDPAHPDREKFGTFMFERVVPEMADLLQIPRYDPVAQTGEFSCQGCHTMEVPEP</sequence>
<dbReference type="InterPro" id="IPR036280">
    <property type="entry name" value="Multihaem_cyt_sf"/>
</dbReference>